<gene>
    <name evidence="2" type="ORF">FD754_000973</name>
</gene>
<comment type="caution">
    <text evidence="2">The sequence shown here is derived from an EMBL/GenBank/DDBJ whole genome shotgun (WGS) entry which is preliminary data.</text>
</comment>
<dbReference type="AlphaFoldDB" id="A0A5N3W6C7"/>
<keyword evidence="3" id="KW-1185">Reference proteome</keyword>
<feature type="non-terminal residue" evidence="2">
    <location>
        <position position="113"/>
    </location>
</feature>
<protein>
    <submittedName>
        <fullName evidence="2">Uncharacterized protein</fullName>
    </submittedName>
</protein>
<evidence type="ECO:0000256" key="1">
    <source>
        <dbReference type="SAM" id="MobiDB-lite"/>
    </source>
</evidence>
<name>A0A5N3W6C7_MUNMU</name>
<accession>A0A5N3W6C7</accession>
<feature type="region of interest" description="Disordered" evidence="1">
    <location>
        <begin position="1"/>
        <end position="51"/>
    </location>
</feature>
<dbReference type="EMBL" id="VCEA01000001">
    <property type="protein sequence ID" value="KAB0356817.1"/>
    <property type="molecule type" value="Genomic_DNA"/>
</dbReference>
<sequence>MPRSPTSSEDEMARSYSESSEESNSDSSKEETIYDTIRATAQKPGGARAEEGQAHTLVLRIVIEDLQQTEGLSGGWQVAQRPTVGLSGPLPVGLLSLGIRCPGSQPAPGSLPG</sequence>
<evidence type="ECO:0000313" key="2">
    <source>
        <dbReference type="EMBL" id="KAB0356817.1"/>
    </source>
</evidence>
<evidence type="ECO:0000313" key="3">
    <source>
        <dbReference type="Proteomes" id="UP000326458"/>
    </source>
</evidence>
<reference evidence="2 3" key="1">
    <citation type="submission" date="2019-06" db="EMBL/GenBank/DDBJ databases">
        <title>Discovery of a novel chromosome fission-fusion reversal in muntjac.</title>
        <authorList>
            <person name="Mudd A.B."/>
            <person name="Bredeson J.V."/>
            <person name="Baum R."/>
            <person name="Hockemeyer D."/>
            <person name="Rokhsar D.S."/>
        </authorList>
    </citation>
    <scope>NUCLEOTIDE SEQUENCE [LARGE SCALE GENOMIC DNA]</scope>
    <source>
        <strain evidence="2">UTSW_UCB_Mm</strain>
        <tissue evidence="2">Fibroblast cell line</tissue>
    </source>
</reference>
<organism evidence="2 3">
    <name type="scientific">Muntiacus muntjak</name>
    <name type="common">Barking deer</name>
    <name type="synonym">Indian muntjac</name>
    <dbReference type="NCBI Taxonomy" id="9888"/>
    <lineage>
        <taxon>Eukaryota</taxon>
        <taxon>Metazoa</taxon>
        <taxon>Chordata</taxon>
        <taxon>Craniata</taxon>
        <taxon>Vertebrata</taxon>
        <taxon>Euteleostomi</taxon>
        <taxon>Mammalia</taxon>
        <taxon>Eutheria</taxon>
        <taxon>Laurasiatheria</taxon>
        <taxon>Artiodactyla</taxon>
        <taxon>Ruminantia</taxon>
        <taxon>Pecora</taxon>
        <taxon>Cervidae</taxon>
        <taxon>Muntiacinae</taxon>
        <taxon>Muntiacus</taxon>
    </lineage>
</organism>
<proteinExistence type="predicted"/>
<dbReference type="Proteomes" id="UP000326458">
    <property type="component" value="Unassembled WGS sequence"/>
</dbReference>